<comment type="caution">
    <text evidence="3">The sequence shown here is derived from an EMBL/GenBank/DDBJ whole genome shotgun (WGS) entry which is preliminary data.</text>
</comment>
<feature type="domain" description="Ig-like" evidence="2">
    <location>
        <begin position="43"/>
        <end position="145"/>
    </location>
</feature>
<accession>A0AAW0SXL9</accession>
<evidence type="ECO:0000313" key="4">
    <source>
        <dbReference type="Proteomes" id="UP001487740"/>
    </source>
</evidence>
<feature type="chain" id="PRO_5043665208" description="Ig-like domain-containing protein" evidence="1">
    <location>
        <begin position="25"/>
        <end position="296"/>
    </location>
</feature>
<dbReference type="InterPro" id="IPR007110">
    <property type="entry name" value="Ig-like_dom"/>
</dbReference>
<dbReference type="PROSITE" id="PS50835">
    <property type="entry name" value="IG_LIKE"/>
    <property type="match status" value="2"/>
</dbReference>
<dbReference type="Gene3D" id="2.60.40.10">
    <property type="entry name" value="Immunoglobulins"/>
    <property type="match status" value="2"/>
</dbReference>
<evidence type="ECO:0000313" key="3">
    <source>
        <dbReference type="EMBL" id="KAK8380065.1"/>
    </source>
</evidence>
<evidence type="ECO:0000259" key="2">
    <source>
        <dbReference type="PROSITE" id="PS50835"/>
    </source>
</evidence>
<dbReference type="CDD" id="cd00096">
    <property type="entry name" value="Ig"/>
    <property type="match status" value="1"/>
</dbReference>
<evidence type="ECO:0000256" key="1">
    <source>
        <dbReference type="SAM" id="SignalP"/>
    </source>
</evidence>
<name>A0AAW0SXL9_SCYPA</name>
<keyword evidence="4" id="KW-1185">Reference proteome</keyword>
<keyword evidence="1" id="KW-0732">Signal</keyword>
<feature type="signal peptide" evidence="1">
    <location>
        <begin position="1"/>
        <end position="24"/>
    </location>
</feature>
<dbReference type="PROSITE" id="PS51257">
    <property type="entry name" value="PROKAR_LIPOPROTEIN"/>
    <property type="match status" value="1"/>
</dbReference>
<dbReference type="InterPro" id="IPR013783">
    <property type="entry name" value="Ig-like_fold"/>
</dbReference>
<dbReference type="InterPro" id="IPR013098">
    <property type="entry name" value="Ig_I-set"/>
</dbReference>
<dbReference type="GO" id="GO:0050808">
    <property type="term" value="P:synapse organization"/>
    <property type="evidence" value="ECO:0007669"/>
    <property type="project" value="TreeGrafter"/>
</dbReference>
<proteinExistence type="predicted"/>
<dbReference type="PANTHER" id="PTHR23279:SF3">
    <property type="entry name" value="DEFECTIVE PROBOSCIS EXTENSION RESPONSE 18"/>
    <property type="match status" value="1"/>
</dbReference>
<dbReference type="SUPFAM" id="SSF48726">
    <property type="entry name" value="Immunoglobulin"/>
    <property type="match status" value="2"/>
</dbReference>
<sequence length="296" mass="32139">MSPLFKIFAACCTCLLAACSGVGGFAPSIDIPATTTEPPPTTPDPATLPYFLHHLNATNVTVSRGKAAILDCQVFRLRDRTVSWVRRQGDSIQLLTIGSSTYQNNGRYQLEVEEPNTWRLVVTAAEESDRGHYECQVSSHPPKIKRVHLQVYVPRLEIFDARGEAIQEKFYEVGSSIDLRCDAFHVPRDAVVWSRGGAVVYHSPETGISVETTSGAQGPVSWLRVKAASTADSGNYSCSAAEAEPATVRIQVLEGDTSAAMQHSTNSSSAAHRAVHASVSTIIRLLSLSLVLWVRC</sequence>
<dbReference type="InterPro" id="IPR036179">
    <property type="entry name" value="Ig-like_dom_sf"/>
</dbReference>
<reference evidence="3 4" key="1">
    <citation type="submission" date="2023-03" db="EMBL/GenBank/DDBJ databases">
        <title>High-quality genome of Scylla paramamosain provides insights in environmental adaptation.</title>
        <authorList>
            <person name="Zhang L."/>
        </authorList>
    </citation>
    <scope>NUCLEOTIDE SEQUENCE [LARGE SCALE GENOMIC DNA]</scope>
    <source>
        <strain evidence="3">LZ_2023a</strain>
        <tissue evidence="3">Muscle</tissue>
    </source>
</reference>
<dbReference type="SMART" id="SM00409">
    <property type="entry name" value="IG"/>
    <property type="match status" value="2"/>
</dbReference>
<gene>
    <name evidence="3" type="ORF">O3P69_016602</name>
</gene>
<dbReference type="AlphaFoldDB" id="A0AAW0SXL9"/>
<dbReference type="EMBL" id="JARAKH010000042">
    <property type="protein sequence ID" value="KAK8380065.1"/>
    <property type="molecule type" value="Genomic_DNA"/>
</dbReference>
<dbReference type="PANTHER" id="PTHR23279">
    <property type="entry name" value="DEFECTIVE PROBOSCIS EXTENSION RESPONSE DPR -RELATED"/>
    <property type="match status" value="1"/>
</dbReference>
<dbReference type="Proteomes" id="UP001487740">
    <property type="component" value="Unassembled WGS sequence"/>
</dbReference>
<dbReference type="InterPro" id="IPR003599">
    <property type="entry name" value="Ig_sub"/>
</dbReference>
<organism evidence="3 4">
    <name type="scientific">Scylla paramamosain</name>
    <name type="common">Mud crab</name>
    <dbReference type="NCBI Taxonomy" id="85552"/>
    <lineage>
        <taxon>Eukaryota</taxon>
        <taxon>Metazoa</taxon>
        <taxon>Ecdysozoa</taxon>
        <taxon>Arthropoda</taxon>
        <taxon>Crustacea</taxon>
        <taxon>Multicrustacea</taxon>
        <taxon>Malacostraca</taxon>
        <taxon>Eumalacostraca</taxon>
        <taxon>Eucarida</taxon>
        <taxon>Decapoda</taxon>
        <taxon>Pleocyemata</taxon>
        <taxon>Brachyura</taxon>
        <taxon>Eubrachyura</taxon>
        <taxon>Portunoidea</taxon>
        <taxon>Portunidae</taxon>
        <taxon>Portuninae</taxon>
        <taxon>Scylla</taxon>
    </lineage>
</organism>
<dbReference type="GO" id="GO:0032589">
    <property type="term" value="C:neuron projection membrane"/>
    <property type="evidence" value="ECO:0007669"/>
    <property type="project" value="TreeGrafter"/>
</dbReference>
<feature type="domain" description="Ig-like" evidence="2">
    <location>
        <begin position="154"/>
        <end position="249"/>
    </location>
</feature>
<dbReference type="SMART" id="SM00408">
    <property type="entry name" value="IGc2"/>
    <property type="match status" value="2"/>
</dbReference>
<dbReference type="Pfam" id="PF13927">
    <property type="entry name" value="Ig_3"/>
    <property type="match status" value="1"/>
</dbReference>
<dbReference type="InterPro" id="IPR003598">
    <property type="entry name" value="Ig_sub2"/>
</dbReference>
<protein>
    <recommendedName>
        <fullName evidence="2">Ig-like domain-containing protein</fullName>
    </recommendedName>
</protein>
<dbReference type="Pfam" id="PF07679">
    <property type="entry name" value="I-set"/>
    <property type="match status" value="1"/>
</dbReference>
<dbReference type="InterPro" id="IPR037448">
    <property type="entry name" value="Zig-8"/>
</dbReference>